<organism evidence="1 2">
    <name type="scientific">Acrasis kona</name>
    <dbReference type="NCBI Taxonomy" id="1008807"/>
    <lineage>
        <taxon>Eukaryota</taxon>
        <taxon>Discoba</taxon>
        <taxon>Heterolobosea</taxon>
        <taxon>Tetramitia</taxon>
        <taxon>Eutetramitia</taxon>
        <taxon>Acrasidae</taxon>
        <taxon>Acrasis</taxon>
    </lineage>
</organism>
<proteinExistence type="predicted"/>
<comment type="caution">
    <text evidence="1">The sequence shown here is derived from an EMBL/GenBank/DDBJ whole genome shotgun (WGS) entry which is preliminary data.</text>
</comment>
<reference evidence="1 2" key="1">
    <citation type="submission" date="2024-03" db="EMBL/GenBank/DDBJ databases">
        <title>The Acrasis kona genome and developmental transcriptomes reveal deep origins of eukaryotic multicellular pathways.</title>
        <authorList>
            <person name="Sheikh S."/>
            <person name="Fu C.-J."/>
            <person name="Brown M.W."/>
            <person name="Baldauf S.L."/>
        </authorList>
    </citation>
    <scope>NUCLEOTIDE SEQUENCE [LARGE SCALE GENOMIC DNA]</scope>
    <source>
        <strain evidence="1 2">ATCC MYA-3509</strain>
    </source>
</reference>
<protein>
    <submittedName>
        <fullName evidence="1">Uncharacterized protein</fullName>
    </submittedName>
</protein>
<dbReference type="EMBL" id="JAOPGA020000809">
    <property type="protein sequence ID" value="KAL0482052.1"/>
    <property type="molecule type" value="Genomic_DNA"/>
</dbReference>
<evidence type="ECO:0000313" key="2">
    <source>
        <dbReference type="Proteomes" id="UP001431209"/>
    </source>
</evidence>
<dbReference type="Proteomes" id="UP001431209">
    <property type="component" value="Unassembled WGS sequence"/>
</dbReference>
<sequence length="91" mass="10125">MVIVAKKNRGENEDPESCIILDSMLITTGNNQVEVIKATRKKLSLGKSAAKHSFIIKKNNHTTGESISVKIRCTDVPESITWCKEINDLIK</sequence>
<name>A0AAW2YY95_9EUKA</name>
<gene>
    <name evidence="1" type="ORF">AKO1_013272</name>
</gene>
<keyword evidence="2" id="KW-1185">Reference proteome</keyword>
<evidence type="ECO:0000313" key="1">
    <source>
        <dbReference type="EMBL" id="KAL0482052.1"/>
    </source>
</evidence>
<dbReference type="AlphaFoldDB" id="A0AAW2YY95"/>
<accession>A0AAW2YY95</accession>